<gene>
    <name evidence="6" type="ORF">KHLLAP_LOCUS8546</name>
</gene>
<dbReference type="SUPFAM" id="SSF56176">
    <property type="entry name" value="FAD-binding/transporter-associated domain-like"/>
    <property type="match status" value="1"/>
</dbReference>
<name>A0AAI8VHV0_9PEZI</name>
<organism evidence="6 7">
    <name type="scientific">Anthostomella pinea</name>
    <dbReference type="NCBI Taxonomy" id="933095"/>
    <lineage>
        <taxon>Eukaryota</taxon>
        <taxon>Fungi</taxon>
        <taxon>Dikarya</taxon>
        <taxon>Ascomycota</taxon>
        <taxon>Pezizomycotina</taxon>
        <taxon>Sordariomycetes</taxon>
        <taxon>Xylariomycetidae</taxon>
        <taxon>Xylariales</taxon>
        <taxon>Xylariaceae</taxon>
        <taxon>Anthostomella</taxon>
    </lineage>
</organism>
<keyword evidence="4" id="KW-0560">Oxidoreductase</keyword>
<comment type="similarity">
    <text evidence="1">Belongs to the oxygen-dependent FAD-linked oxidoreductase family.</text>
</comment>
<accession>A0AAI8VHV0</accession>
<evidence type="ECO:0000256" key="2">
    <source>
        <dbReference type="ARBA" id="ARBA00022630"/>
    </source>
</evidence>
<dbReference type="GO" id="GO:0016491">
    <property type="term" value="F:oxidoreductase activity"/>
    <property type="evidence" value="ECO:0007669"/>
    <property type="project" value="UniProtKB-KW"/>
</dbReference>
<dbReference type="InterPro" id="IPR012951">
    <property type="entry name" value="BBE"/>
</dbReference>
<proteinExistence type="inferred from homology"/>
<evidence type="ECO:0000256" key="3">
    <source>
        <dbReference type="ARBA" id="ARBA00022827"/>
    </source>
</evidence>
<dbReference type="AlphaFoldDB" id="A0AAI8VHV0"/>
<dbReference type="PANTHER" id="PTHR42973:SF7">
    <property type="entry name" value="FAD-BINDING PCMH-TYPE DOMAIN-CONTAINING PROTEIN"/>
    <property type="match status" value="1"/>
</dbReference>
<dbReference type="Gene3D" id="3.30.43.10">
    <property type="entry name" value="Uridine Diphospho-n-acetylenolpyruvylglucosamine Reductase, domain 2"/>
    <property type="match status" value="1"/>
</dbReference>
<dbReference type="InterPro" id="IPR050416">
    <property type="entry name" value="FAD-linked_Oxidoreductase"/>
</dbReference>
<dbReference type="Pfam" id="PF01565">
    <property type="entry name" value="FAD_binding_4"/>
    <property type="match status" value="1"/>
</dbReference>
<dbReference type="EMBL" id="CAUWAG010000010">
    <property type="protein sequence ID" value="CAJ2508078.1"/>
    <property type="molecule type" value="Genomic_DNA"/>
</dbReference>
<evidence type="ECO:0000259" key="5">
    <source>
        <dbReference type="PROSITE" id="PS51387"/>
    </source>
</evidence>
<dbReference type="InterPro" id="IPR016167">
    <property type="entry name" value="FAD-bd_PCMH_sub1"/>
</dbReference>
<dbReference type="InterPro" id="IPR036318">
    <property type="entry name" value="FAD-bd_PCMH-like_sf"/>
</dbReference>
<reference evidence="6" key="1">
    <citation type="submission" date="2023-10" db="EMBL/GenBank/DDBJ databases">
        <authorList>
            <person name="Hackl T."/>
        </authorList>
    </citation>
    <scope>NUCLEOTIDE SEQUENCE</scope>
</reference>
<comment type="caution">
    <text evidence="6">The sequence shown here is derived from an EMBL/GenBank/DDBJ whole genome shotgun (WGS) entry which is preliminary data.</text>
</comment>
<protein>
    <submittedName>
        <fullName evidence="6">Uu.00g092640.m01.CDS01</fullName>
    </submittedName>
</protein>
<dbReference type="PANTHER" id="PTHR42973">
    <property type="entry name" value="BINDING OXIDOREDUCTASE, PUTATIVE (AFU_ORTHOLOGUE AFUA_1G17690)-RELATED"/>
    <property type="match status" value="1"/>
</dbReference>
<dbReference type="GO" id="GO:0071949">
    <property type="term" value="F:FAD binding"/>
    <property type="evidence" value="ECO:0007669"/>
    <property type="project" value="InterPro"/>
</dbReference>
<dbReference type="InterPro" id="IPR016166">
    <property type="entry name" value="FAD-bd_PCMH"/>
</dbReference>
<dbReference type="PROSITE" id="PS51387">
    <property type="entry name" value="FAD_PCMH"/>
    <property type="match status" value="1"/>
</dbReference>
<dbReference type="InterPro" id="IPR016169">
    <property type="entry name" value="FAD-bd_PCMH_sub2"/>
</dbReference>
<evidence type="ECO:0000256" key="4">
    <source>
        <dbReference type="ARBA" id="ARBA00023002"/>
    </source>
</evidence>
<evidence type="ECO:0000256" key="1">
    <source>
        <dbReference type="ARBA" id="ARBA00005466"/>
    </source>
</evidence>
<feature type="domain" description="FAD-binding PCMH-type" evidence="5">
    <location>
        <begin position="39"/>
        <end position="205"/>
    </location>
</feature>
<dbReference type="Pfam" id="PF08031">
    <property type="entry name" value="BBE"/>
    <property type="match status" value="1"/>
</dbReference>
<evidence type="ECO:0000313" key="7">
    <source>
        <dbReference type="Proteomes" id="UP001295740"/>
    </source>
</evidence>
<evidence type="ECO:0000313" key="6">
    <source>
        <dbReference type="EMBL" id="CAJ2508078.1"/>
    </source>
</evidence>
<keyword evidence="3" id="KW-0274">FAD</keyword>
<dbReference type="Gene3D" id="3.40.462.20">
    <property type="match status" value="1"/>
</dbReference>
<keyword evidence="2" id="KW-0285">Flavoprotein</keyword>
<keyword evidence="7" id="KW-1185">Reference proteome</keyword>
<dbReference type="Gene3D" id="3.30.465.10">
    <property type="match status" value="1"/>
</dbReference>
<sequence length="455" mass="49373">MAPTDIAKLQEHLAQHPSIKLITREDPDFEAVRACFVKRPAKPSAIARPQSAEDVQALVRYCVGNGVDFNVRAGGHDCAGRSQVHDALTIDLRDLHHVRISDDKTTASVGGGILFRELTKALGEEDLVTPVGTIASVGYVGWAILGGYGPFSTSYGLGADQIVGAKLVDAKGELIDASEELLKGIRGGGGIFGVIVELTVKVYPLKELLTSLLVFKSGDLVKDWTTYTQGFEDLVAKGDFPTTLSLQPFGIEFPGAGKVLAVGATWSSPDHEEGRKWIDKIASELGVCVMNSPAPMSLNAYCEANEKMVAHGSYGRAHTLSFKRFTPKMSEILGRHTELLPGGGIAFCVHMLRAPAASEQSVFGARVQHQMLELISLTPDETLEARGNDWALAVKKDLLEQEPENILESSFVPLLGEDDANYKKVYGPHYETLVRLKKKYDPENVFRHAVPKILG</sequence>
<dbReference type="Proteomes" id="UP001295740">
    <property type="component" value="Unassembled WGS sequence"/>
</dbReference>
<dbReference type="InterPro" id="IPR006094">
    <property type="entry name" value="Oxid_FAD_bind_N"/>
</dbReference>